<proteinExistence type="inferred from homology"/>
<comment type="similarity">
    <text evidence="1">Belongs to the RutC family.</text>
</comment>
<dbReference type="PANTHER" id="PTHR11803:SF39">
    <property type="entry name" value="2-IMINOBUTANOATE_2-IMINOPROPANOATE DEAMINASE"/>
    <property type="match status" value="1"/>
</dbReference>
<dbReference type="EMBL" id="CP003805">
    <property type="protein sequence ID" value="AGF48347.1"/>
    <property type="molecule type" value="Genomic_DNA"/>
</dbReference>
<dbReference type="InterPro" id="IPR006056">
    <property type="entry name" value="RidA"/>
</dbReference>
<dbReference type="Pfam" id="PF01042">
    <property type="entry name" value="Ribonuc_L-PSP"/>
    <property type="match status" value="1"/>
</dbReference>
<dbReference type="CDD" id="cd00448">
    <property type="entry name" value="YjgF_YER057c_UK114_family"/>
    <property type="match status" value="1"/>
</dbReference>
<evidence type="ECO:0000313" key="2">
    <source>
        <dbReference type="EMBL" id="AGF48347.1"/>
    </source>
</evidence>
<evidence type="ECO:0000256" key="1">
    <source>
        <dbReference type="ARBA" id="ARBA00010552"/>
    </source>
</evidence>
<dbReference type="HOGENOM" id="CLU_100715_7_1_4"/>
<protein>
    <submittedName>
        <fullName evidence="2">TdcF protein</fullName>
    </submittedName>
</protein>
<dbReference type="PANTHER" id="PTHR11803">
    <property type="entry name" value="2-IMINOBUTANOATE/2-IMINOPROPANOATE DEAMINASE RIDA"/>
    <property type="match status" value="1"/>
</dbReference>
<gene>
    <name evidence="2" type="ORF">CONE_0582</name>
</gene>
<dbReference type="SUPFAM" id="SSF55298">
    <property type="entry name" value="YjgF-like"/>
    <property type="match status" value="1"/>
</dbReference>
<keyword evidence="3" id="KW-1185">Reference proteome</keyword>
<dbReference type="Proteomes" id="UP000011541">
    <property type="component" value="Chromosome"/>
</dbReference>
<name>M1LS30_9PROT</name>
<dbReference type="InterPro" id="IPR035959">
    <property type="entry name" value="RutC-like_sf"/>
</dbReference>
<dbReference type="OrthoDB" id="9809792at2"/>
<dbReference type="eggNOG" id="COG0251">
    <property type="taxonomic scope" value="Bacteria"/>
</dbReference>
<dbReference type="NCBIfam" id="TIGR00004">
    <property type="entry name" value="Rid family detoxifying hydrolase"/>
    <property type="match status" value="1"/>
</dbReference>
<evidence type="ECO:0000313" key="3">
    <source>
        <dbReference type="Proteomes" id="UP000011541"/>
    </source>
</evidence>
<dbReference type="RefSeq" id="WP_015397034.1">
    <property type="nucleotide sequence ID" value="NC_020299.1"/>
</dbReference>
<reference evidence="2 3" key="1">
    <citation type="journal article" date="2013" name="Genome Biol. Evol.">
        <title>Genome evolution and phylogenomic analysis of candidatus kinetoplastibacterium, the betaproteobacterial endosymbionts of strigomonas and angomonas.</title>
        <authorList>
            <person name="Alves J.M."/>
            <person name="Serrano M.G."/>
            <person name="Maia da Silva F."/>
            <person name="Voegtly L.J."/>
            <person name="Matveyev A.V."/>
            <person name="Teixeira M.M."/>
            <person name="Camargo E.P."/>
            <person name="Buck G.A."/>
        </authorList>
    </citation>
    <scope>NUCLEOTIDE SEQUENCE [LARGE SCALE GENOMIC DNA]</scope>
    <source>
        <strain evidence="2 3">TCC290E</strain>
    </source>
</reference>
<dbReference type="KEGG" id="kon:CONE_0582"/>
<dbReference type="GO" id="GO:0019239">
    <property type="term" value="F:deaminase activity"/>
    <property type="evidence" value="ECO:0007669"/>
    <property type="project" value="TreeGrafter"/>
</dbReference>
<sequence length="128" mass="14063">MNKQIIHTDKAPSAVGPYSQAVSCCPNKIVFLSGQIGLNPNTGKLEEKSFDLQVRQAFKNMLCVIEASEASIENIVKTTIYLTDLSKFEIVNSIMADLFLKPFPARTTVEVSSLPKGAQFEIEVILSL</sequence>
<dbReference type="Gene3D" id="3.30.1330.40">
    <property type="entry name" value="RutC-like"/>
    <property type="match status" value="1"/>
</dbReference>
<dbReference type="STRING" id="1208920.CONE_0582"/>
<dbReference type="InterPro" id="IPR006175">
    <property type="entry name" value="YjgF/YER057c/UK114"/>
</dbReference>
<organism evidence="2 3">
    <name type="scientific">Candidatus Kinetoplastidibacterium stringomonadis TCC290E</name>
    <dbReference type="NCBI Taxonomy" id="1208920"/>
    <lineage>
        <taxon>Bacteria</taxon>
        <taxon>Pseudomonadati</taxon>
        <taxon>Pseudomonadota</taxon>
        <taxon>Betaproteobacteria</taxon>
        <taxon>Candidatus Kinetoplastidibacterium</taxon>
    </lineage>
</organism>
<dbReference type="AlphaFoldDB" id="M1LS30"/>
<dbReference type="PATRIC" id="fig|1208920.3.peg.335"/>
<accession>M1LS30</accession>
<dbReference type="FunFam" id="3.30.1330.40:FF:000001">
    <property type="entry name" value="L-PSP family endoribonuclease"/>
    <property type="match status" value="1"/>
</dbReference>
<dbReference type="GO" id="GO:0005829">
    <property type="term" value="C:cytosol"/>
    <property type="evidence" value="ECO:0007669"/>
    <property type="project" value="TreeGrafter"/>
</dbReference>